<evidence type="ECO:0000313" key="1">
    <source>
        <dbReference type="EMBL" id="RDB20623.1"/>
    </source>
</evidence>
<sequence length="205" mass="23380">MASVSSPLSSNTISSLVLHGAAFERGLPAIFPFFFGTRMSPPLDLVNPTRVLCTCNSRNVLPNGVPPASLFLNRQLRQPRFWTNRRRLFHCAYSLVPFVVKIANRKRNNNLLRKAWFYDELQTLQGSTIPKSYGYFVPELPESCTFESWKTHEDRGFEVNMSELDDASYSDVGTFNVYRDILGRFETKPVITLLHLEPLGEPFCP</sequence>
<reference evidence="1" key="1">
    <citation type="submission" date="2018-04" db="EMBL/GenBank/DDBJ databases">
        <title>Whole genome sequencing of Hypsizygus marmoreus.</title>
        <authorList>
            <person name="Choi I.-G."/>
            <person name="Min B."/>
            <person name="Kim J.-G."/>
            <person name="Kim S."/>
            <person name="Oh Y.-L."/>
            <person name="Kong W.-S."/>
            <person name="Park H."/>
            <person name="Jeong J."/>
            <person name="Song E.-S."/>
        </authorList>
    </citation>
    <scope>NUCLEOTIDE SEQUENCE [LARGE SCALE GENOMIC DNA]</scope>
    <source>
        <strain evidence="1">51987-8</strain>
    </source>
</reference>
<proteinExistence type="predicted"/>
<protein>
    <submittedName>
        <fullName evidence="1">Uncharacterized protein</fullName>
    </submittedName>
</protein>
<accession>A0A369JLP0</accession>
<dbReference type="InParanoid" id="A0A369JLP0"/>
<comment type="caution">
    <text evidence="1">The sequence shown here is derived from an EMBL/GenBank/DDBJ whole genome shotgun (WGS) entry which is preliminary data.</text>
</comment>
<organism evidence="1 2">
    <name type="scientific">Hypsizygus marmoreus</name>
    <name type="common">White beech mushroom</name>
    <name type="synonym">Agaricus marmoreus</name>
    <dbReference type="NCBI Taxonomy" id="39966"/>
    <lineage>
        <taxon>Eukaryota</taxon>
        <taxon>Fungi</taxon>
        <taxon>Dikarya</taxon>
        <taxon>Basidiomycota</taxon>
        <taxon>Agaricomycotina</taxon>
        <taxon>Agaricomycetes</taxon>
        <taxon>Agaricomycetidae</taxon>
        <taxon>Agaricales</taxon>
        <taxon>Tricholomatineae</taxon>
        <taxon>Lyophyllaceae</taxon>
        <taxon>Hypsizygus</taxon>
    </lineage>
</organism>
<dbReference type="Proteomes" id="UP000076154">
    <property type="component" value="Unassembled WGS sequence"/>
</dbReference>
<dbReference type="EMBL" id="LUEZ02000058">
    <property type="protein sequence ID" value="RDB20623.1"/>
    <property type="molecule type" value="Genomic_DNA"/>
</dbReference>
<keyword evidence="2" id="KW-1185">Reference proteome</keyword>
<evidence type="ECO:0000313" key="2">
    <source>
        <dbReference type="Proteomes" id="UP000076154"/>
    </source>
</evidence>
<dbReference type="AlphaFoldDB" id="A0A369JLP0"/>
<gene>
    <name evidence="1" type="ORF">Hypma_012308</name>
</gene>
<name>A0A369JLP0_HYPMA</name>
<dbReference type="OrthoDB" id="3182995at2759"/>